<dbReference type="InterPro" id="IPR005656">
    <property type="entry name" value="MmgE_PrpD"/>
</dbReference>
<dbReference type="InterPro" id="IPR036148">
    <property type="entry name" value="MmgE/PrpD_sf"/>
</dbReference>
<dbReference type="Pfam" id="PF19305">
    <property type="entry name" value="MmgE_PrpD_C"/>
    <property type="match status" value="1"/>
</dbReference>
<dbReference type="Pfam" id="PF03972">
    <property type="entry name" value="MmgE_PrpD_N"/>
    <property type="match status" value="1"/>
</dbReference>
<dbReference type="OrthoDB" id="8680281at2"/>
<comment type="caution">
    <text evidence="4">The sequence shown here is derived from an EMBL/GenBank/DDBJ whole genome shotgun (WGS) entry which is preliminary data.</text>
</comment>
<dbReference type="PANTHER" id="PTHR16943">
    <property type="entry name" value="2-METHYLCITRATE DEHYDRATASE-RELATED"/>
    <property type="match status" value="1"/>
</dbReference>
<proteinExistence type="inferred from homology"/>
<protein>
    <submittedName>
        <fullName evidence="4">2-methylcitrate dehydratase</fullName>
    </submittedName>
</protein>
<evidence type="ECO:0000259" key="3">
    <source>
        <dbReference type="Pfam" id="PF19305"/>
    </source>
</evidence>
<evidence type="ECO:0000313" key="5">
    <source>
        <dbReference type="Proteomes" id="UP000214603"/>
    </source>
</evidence>
<feature type="domain" description="MmgE/PrpD C-terminal" evidence="3">
    <location>
        <begin position="273"/>
        <end position="436"/>
    </location>
</feature>
<dbReference type="InterPro" id="IPR045336">
    <property type="entry name" value="MmgE_PrpD_N"/>
</dbReference>
<dbReference type="Gene3D" id="1.10.4100.10">
    <property type="entry name" value="2-methylcitrate dehydratase PrpD"/>
    <property type="match status" value="1"/>
</dbReference>
<sequence>MSTQRSDALTLAEKLAEIRIDNISPRALKVARAGIIDTIGVTLLGSLEPPTVVLKKALAGGISPGEALMFGTDRRVGMLDAALVNGTASHAADYDDMAHAMGGHPSVTLVPVIMALGETLGSSGRQALEAYVVGFEAECRVGRVVNPHHYEKGWHPTSTIGVFGAAMAAARMLQLDVQHTATALAIAASLANGVKANFGTMTKPLHVGHCARNGLFAAQLANSGFTANLDALESKQGFFAAFDGLENVDRGRMLDDWGVLLEAEQESVGLKQYPCCGSTHAAIRAMLELVGRGLKPENVASIEIKANRRRLPHTNNPDPQSPLAAKFSIQYVTARSLVDGAVRLHHFENDAYVEPKVRELIARTSLAAFPKTANAGTHEEENEFAADVTVVTKDGRTMVGSVPHALGRGGANPMSDHEMWEKFSDCATRLLPAAQVADGFEALQRIDQCANLSEITKMLEAGSRS</sequence>
<dbReference type="Gene3D" id="3.30.1330.120">
    <property type="entry name" value="2-methylcitrate dehydratase PrpD"/>
    <property type="match status" value="1"/>
</dbReference>
<evidence type="ECO:0000313" key="4">
    <source>
        <dbReference type="EMBL" id="OWT64024.1"/>
    </source>
</evidence>
<reference evidence="5" key="1">
    <citation type="submission" date="2017-06" db="EMBL/GenBank/DDBJ databases">
        <title>Herbaspirillum phytohormonus sp. nov., isolated from the root nodule of Robinia pseudoacacia in lead-zinc mine.</title>
        <authorList>
            <person name="Fan M."/>
            <person name="Lin Y."/>
        </authorList>
    </citation>
    <scope>NUCLEOTIDE SEQUENCE [LARGE SCALE GENOMIC DNA]</scope>
    <source>
        <strain evidence="5">SC-089</strain>
    </source>
</reference>
<dbReference type="SUPFAM" id="SSF103378">
    <property type="entry name" value="2-methylcitrate dehydratase PrpD"/>
    <property type="match status" value="1"/>
</dbReference>
<evidence type="ECO:0000256" key="1">
    <source>
        <dbReference type="ARBA" id="ARBA00006174"/>
    </source>
</evidence>
<dbReference type="InterPro" id="IPR045337">
    <property type="entry name" value="MmgE_PrpD_C"/>
</dbReference>
<dbReference type="EMBL" id="NJIH01000003">
    <property type="protein sequence ID" value="OWT64024.1"/>
    <property type="molecule type" value="Genomic_DNA"/>
</dbReference>
<organism evidence="4 5">
    <name type="scientific">Candidimonas nitroreducens</name>
    <dbReference type="NCBI Taxonomy" id="683354"/>
    <lineage>
        <taxon>Bacteria</taxon>
        <taxon>Pseudomonadati</taxon>
        <taxon>Pseudomonadota</taxon>
        <taxon>Betaproteobacteria</taxon>
        <taxon>Burkholderiales</taxon>
        <taxon>Alcaligenaceae</taxon>
        <taxon>Candidimonas</taxon>
    </lineage>
</organism>
<dbReference type="AlphaFoldDB" id="A0A225MRX9"/>
<keyword evidence="5" id="KW-1185">Reference proteome</keyword>
<dbReference type="InterPro" id="IPR042183">
    <property type="entry name" value="MmgE/PrpD_sf_1"/>
</dbReference>
<dbReference type="PANTHER" id="PTHR16943:SF8">
    <property type="entry name" value="2-METHYLCITRATE DEHYDRATASE"/>
    <property type="match status" value="1"/>
</dbReference>
<accession>A0A225MRX9</accession>
<comment type="similarity">
    <text evidence="1">Belongs to the PrpD family.</text>
</comment>
<dbReference type="RefSeq" id="WP_088602603.1">
    <property type="nucleotide sequence ID" value="NZ_NJIH01000003.1"/>
</dbReference>
<gene>
    <name evidence="4" type="ORF">CEY11_06935</name>
</gene>
<feature type="domain" description="MmgE/PrpD N-terminal" evidence="2">
    <location>
        <begin position="10"/>
        <end position="245"/>
    </location>
</feature>
<dbReference type="InterPro" id="IPR042188">
    <property type="entry name" value="MmgE/PrpD_sf_2"/>
</dbReference>
<name>A0A225MRX9_9BURK</name>
<dbReference type="GO" id="GO:0016829">
    <property type="term" value="F:lyase activity"/>
    <property type="evidence" value="ECO:0007669"/>
    <property type="project" value="InterPro"/>
</dbReference>
<evidence type="ECO:0000259" key="2">
    <source>
        <dbReference type="Pfam" id="PF03972"/>
    </source>
</evidence>
<dbReference type="Proteomes" id="UP000214603">
    <property type="component" value="Unassembled WGS sequence"/>
</dbReference>